<evidence type="ECO:0000256" key="2">
    <source>
        <dbReference type="SAM" id="SignalP"/>
    </source>
</evidence>
<dbReference type="STRING" id="1630136.AS592_10890"/>
<dbReference type="EMBL" id="LNKT01000001">
    <property type="protein sequence ID" value="KYJ87600.1"/>
    <property type="molecule type" value="Genomic_DNA"/>
</dbReference>
<evidence type="ECO:0000313" key="5">
    <source>
        <dbReference type="Proteomes" id="UP000075359"/>
    </source>
</evidence>
<feature type="signal peptide" evidence="2">
    <location>
        <begin position="1"/>
        <end position="20"/>
    </location>
</feature>
<evidence type="ECO:0000259" key="3">
    <source>
        <dbReference type="Pfam" id="PF13505"/>
    </source>
</evidence>
<dbReference type="RefSeq" id="WP_067328568.1">
    <property type="nucleotide sequence ID" value="NZ_LNKT01000001.1"/>
</dbReference>
<dbReference type="OrthoDB" id="6386495at2"/>
<feature type="domain" description="Outer membrane protein beta-barrel" evidence="3">
    <location>
        <begin position="25"/>
        <end position="197"/>
    </location>
</feature>
<evidence type="ECO:0000313" key="4">
    <source>
        <dbReference type="EMBL" id="KYJ87600.1"/>
    </source>
</evidence>
<organism evidence="4 5">
    <name type="scientific">Sulfurovum riftiae</name>
    <dbReference type="NCBI Taxonomy" id="1630136"/>
    <lineage>
        <taxon>Bacteria</taxon>
        <taxon>Pseudomonadati</taxon>
        <taxon>Campylobacterota</taxon>
        <taxon>Epsilonproteobacteria</taxon>
        <taxon>Campylobacterales</taxon>
        <taxon>Sulfurovaceae</taxon>
        <taxon>Sulfurovum</taxon>
    </lineage>
</organism>
<name>A0A151CJ87_9BACT</name>
<keyword evidence="1 2" id="KW-0732">Signal</keyword>
<protein>
    <recommendedName>
        <fullName evidence="3">Outer membrane protein beta-barrel domain-containing protein</fullName>
    </recommendedName>
</protein>
<dbReference type="InterPro" id="IPR027385">
    <property type="entry name" value="Beta-barrel_OMP"/>
</dbReference>
<proteinExistence type="predicted"/>
<accession>A0A151CJ87</accession>
<dbReference type="Gene3D" id="2.40.160.20">
    <property type="match status" value="1"/>
</dbReference>
<dbReference type="AlphaFoldDB" id="A0A151CJ87"/>
<evidence type="ECO:0000256" key="1">
    <source>
        <dbReference type="ARBA" id="ARBA00022729"/>
    </source>
</evidence>
<comment type="caution">
    <text evidence="4">The sequence shown here is derived from an EMBL/GenBank/DDBJ whole genome shotgun (WGS) entry which is preliminary data.</text>
</comment>
<dbReference type="InterPro" id="IPR011250">
    <property type="entry name" value="OMP/PagP_B-barrel"/>
</dbReference>
<dbReference type="Proteomes" id="UP000075359">
    <property type="component" value="Unassembled WGS sequence"/>
</dbReference>
<dbReference type="SUPFAM" id="SSF56925">
    <property type="entry name" value="OMPA-like"/>
    <property type="match status" value="1"/>
</dbReference>
<keyword evidence="5" id="KW-1185">Reference proteome</keyword>
<reference evidence="4 5" key="1">
    <citation type="submission" date="2015-11" db="EMBL/GenBank/DDBJ databases">
        <title>Draft genome of Sulfurovum riftiae 1812E, a member of the Epsilonproteobacteria isolated from the tube of the deep-sea hydrothermal vent tubewom Riftia pachyptila.</title>
        <authorList>
            <person name="Vetriani C."/>
            <person name="Giovannelli D."/>
        </authorList>
    </citation>
    <scope>NUCLEOTIDE SEQUENCE [LARGE SCALE GENOMIC DNA]</scope>
    <source>
        <strain evidence="4 5">1812E</strain>
    </source>
</reference>
<feature type="chain" id="PRO_5007578584" description="Outer membrane protein beta-barrel domain-containing protein" evidence="2">
    <location>
        <begin position="21"/>
        <end position="197"/>
    </location>
</feature>
<dbReference type="Pfam" id="PF13505">
    <property type="entry name" value="OMP_b-brl"/>
    <property type="match status" value="1"/>
</dbReference>
<sequence>MKKIMLSISAVMTMGSFAVAGGDIVPVPVVAESDNSSFYLGLAVTAMSTRDASVSMDIFNVKHGQDRLGNITFLAGYNYNQYVAFEGRYTTTFTDEDKVEMDGWSLFVKPQYPVTEDFNIYALLGFGGVTMDPVNGSSVDVDDSGFQWGLGAGYDFTENISVFFDYVNYANDMDGVYWDGALQVDADAFNLGVIYKF</sequence>
<gene>
    <name evidence="4" type="ORF">AS592_10890</name>
</gene>